<name>A0A3D9FHH8_9SPHN</name>
<dbReference type="Pfam" id="PF00565">
    <property type="entry name" value="SNase"/>
    <property type="match status" value="1"/>
</dbReference>
<organism evidence="2 3">
    <name type="scientific">Parasphingopyxis lamellibrachiae</name>
    <dbReference type="NCBI Taxonomy" id="680125"/>
    <lineage>
        <taxon>Bacteria</taxon>
        <taxon>Pseudomonadati</taxon>
        <taxon>Pseudomonadota</taxon>
        <taxon>Alphaproteobacteria</taxon>
        <taxon>Sphingomonadales</taxon>
        <taxon>Sphingomonadaceae</taxon>
        <taxon>Parasphingopyxis</taxon>
    </lineage>
</organism>
<dbReference type="PANTHER" id="PTHR12302">
    <property type="entry name" value="EBNA2 BINDING PROTEIN P100"/>
    <property type="match status" value="1"/>
</dbReference>
<gene>
    <name evidence="2" type="ORF">DFR46_2056</name>
</gene>
<reference evidence="2 3" key="1">
    <citation type="submission" date="2018-07" db="EMBL/GenBank/DDBJ databases">
        <title>Genomic Encyclopedia of Type Strains, Phase IV (KMG-IV): sequencing the most valuable type-strain genomes for metagenomic binning, comparative biology and taxonomic classification.</title>
        <authorList>
            <person name="Goeker M."/>
        </authorList>
    </citation>
    <scope>NUCLEOTIDE SEQUENCE [LARGE SCALE GENOMIC DNA]</scope>
    <source>
        <strain evidence="2 3">DSM 26725</strain>
    </source>
</reference>
<dbReference type="SUPFAM" id="SSF50199">
    <property type="entry name" value="Staphylococcal nuclease"/>
    <property type="match status" value="1"/>
</dbReference>
<dbReference type="PROSITE" id="PS50830">
    <property type="entry name" value="TNASE_3"/>
    <property type="match status" value="1"/>
</dbReference>
<keyword evidence="2" id="KW-0378">Hydrolase</keyword>
<dbReference type="GO" id="GO:0004519">
    <property type="term" value="F:endonuclease activity"/>
    <property type="evidence" value="ECO:0007669"/>
    <property type="project" value="UniProtKB-KW"/>
</dbReference>
<dbReference type="Proteomes" id="UP000256310">
    <property type="component" value="Unassembled WGS sequence"/>
</dbReference>
<accession>A0A3D9FHH8</accession>
<keyword evidence="3" id="KW-1185">Reference proteome</keyword>
<dbReference type="InterPro" id="IPR016071">
    <property type="entry name" value="Staphylococal_nuclease_OB-fold"/>
</dbReference>
<dbReference type="InterPro" id="IPR035437">
    <property type="entry name" value="SNase_OB-fold_sf"/>
</dbReference>
<dbReference type="OrthoDB" id="9805504at2"/>
<comment type="caution">
    <text evidence="2">The sequence shown here is derived from an EMBL/GenBank/DDBJ whole genome shotgun (WGS) entry which is preliminary data.</text>
</comment>
<dbReference type="EMBL" id="QRDP01000004">
    <property type="protein sequence ID" value="RED17022.1"/>
    <property type="molecule type" value="Genomic_DNA"/>
</dbReference>
<feature type="domain" description="TNase-like" evidence="1">
    <location>
        <begin position="45"/>
        <end position="163"/>
    </location>
</feature>
<evidence type="ECO:0000313" key="3">
    <source>
        <dbReference type="Proteomes" id="UP000256310"/>
    </source>
</evidence>
<keyword evidence="2" id="KW-0255">Endonuclease</keyword>
<protein>
    <submittedName>
        <fullName evidence="2">Endonuclease YncB(Thermonuclease family)</fullName>
    </submittedName>
</protein>
<dbReference type="Gene3D" id="2.40.50.90">
    <property type="match status" value="1"/>
</dbReference>
<sequence length="182" mass="20017">MKRVRRLFDVLASLALLAGLAFAALIVRNHLYPPELLSAGPADVQVIDGDSLRVDGRTVRLQGMDAPEYRQNCRDGAGAEWPCGREARAALERLARSPGLTCESHEQDRYRRAVARCRNAAGVDLAHAMLGAGWAVALSRYAFPGYERAEETARSARRGIWRGEFDRPSDWRAAQAIGRDGA</sequence>
<evidence type="ECO:0000313" key="2">
    <source>
        <dbReference type="EMBL" id="RED17022.1"/>
    </source>
</evidence>
<dbReference type="PANTHER" id="PTHR12302:SF26">
    <property type="entry name" value="BLR1266 PROTEIN"/>
    <property type="match status" value="1"/>
</dbReference>
<proteinExistence type="predicted"/>
<keyword evidence="2" id="KW-0540">Nuclease</keyword>
<dbReference type="RefSeq" id="WP_116236352.1">
    <property type="nucleotide sequence ID" value="NZ_QRDP01000004.1"/>
</dbReference>
<evidence type="ECO:0000259" key="1">
    <source>
        <dbReference type="PROSITE" id="PS50830"/>
    </source>
</evidence>
<dbReference type="AlphaFoldDB" id="A0A3D9FHH8"/>
<dbReference type="SMART" id="SM00318">
    <property type="entry name" value="SNc"/>
    <property type="match status" value="1"/>
</dbReference>